<accession>A0A239IB88</accession>
<dbReference type="Pfam" id="PF00126">
    <property type="entry name" value="HTH_1"/>
    <property type="match status" value="1"/>
</dbReference>
<evidence type="ECO:0000313" key="7">
    <source>
        <dbReference type="Proteomes" id="UP000198280"/>
    </source>
</evidence>
<dbReference type="EMBL" id="FZOF01000010">
    <property type="protein sequence ID" value="SNS89654.1"/>
    <property type="molecule type" value="Genomic_DNA"/>
</dbReference>
<protein>
    <submittedName>
        <fullName evidence="6">DNA-binding transcriptional regulator, LysR family</fullName>
    </submittedName>
</protein>
<evidence type="ECO:0000256" key="2">
    <source>
        <dbReference type="ARBA" id="ARBA00023015"/>
    </source>
</evidence>
<evidence type="ECO:0000259" key="5">
    <source>
        <dbReference type="PROSITE" id="PS50931"/>
    </source>
</evidence>
<evidence type="ECO:0000256" key="4">
    <source>
        <dbReference type="ARBA" id="ARBA00023163"/>
    </source>
</evidence>
<keyword evidence="4" id="KW-0804">Transcription</keyword>
<feature type="domain" description="HTH lysR-type" evidence="5">
    <location>
        <begin position="1"/>
        <end position="58"/>
    </location>
</feature>
<organism evidence="6 7">
    <name type="scientific">Actinacidiphila glaucinigra</name>
    <dbReference type="NCBI Taxonomy" id="235986"/>
    <lineage>
        <taxon>Bacteria</taxon>
        <taxon>Bacillati</taxon>
        <taxon>Actinomycetota</taxon>
        <taxon>Actinomycetes</taxon>
        <taxon>Kitasatosporales</taxon>
        <taxon>Streptomycetaceae</taxon>
        <taxon>Actinacidiphila</taxon>
    </lineage>
</organism>
<dbReference type="Gene3D" id="1.10.10.10">
    <property type="entry name" value="Winged helix-like DNA-binding domain superfamily/Winged helix DNA-binding domain"/>
    <property type="match status" value="1"/>
</dbReference>
<evidence type="ECO:0000256" key="1">
    <source>
        <dbReference type="ARBA" id="ARBA00009437"/>
    </source>
</evidence>
<reference evidence="6 7" key="1">
    <citation type="submission" date="2017-06" db="EMBL/GenBank/DDBJ databases">
        <authorList>
            <person name="Kim H.J."/>
            <person name="Triplett B.A."/>
        </authorList>
    </citation>
    <scope>NUCLEOTIDE SEQUENCE [LARGE SCALE GENOMIC DNA]</scope>
    <source>
        <strain evidence="6 7">CGMCC 4.1858</strain>
    </source>
</reference>
<keyword evidence="7" id="KW-1185">Reference proteome</keyword>
<dbReference type="GO" id="GO:0032993">
    <property type="term" value="C:protein-DNA complex"/>
    <property type="evidence" value="ECO:0007669"/>
    <property type="project" value="TreeGrafter"/>
</dbReference>
<evidence type="ECO:0000256" key="3">
    <source>
        <dbReference type="ARBA" id="ARBA00023125"/>
    </source>
</evidence>
<gene>
    <name evidence="6" type="ORF">SAMN05216252_11031</name>
</gene>
<dbReference type="PANTHER" id="PTHR30346">
    <property type="entry name" value="TRANSCRIPTIONAL DUAL REGULATOR HCAR-RELATED"/>
    <property type="match status" value="1"/>
</dbReference>
<dbReference type="InterPro" id="IPR036390">
    <property type="entry name" value="WH_DNA-bd_sf"/>
</dbReference>
<dbReference type="PANTHER" id="PTHR30346:SF0">
    <property type="entry name" value="HCA OPERON TRANSCRIPTIONAL ACTIVATOR HCAR"/>
    <property type="match status" value="1"/>
</dbReference>
<comment type="similarity">
    <text evidence="1">Belongs to the LysR transcriptional regulatory family.</text>
</comment>
<dbReference type="AlphaFoldDB" id="A0A239IB88"/>
<dbReference type="FunFam" id="1.10.10.10:FF:000001">
    <property type="entry name" value="LysR family transcriptional regulator"/>
    <property type="match status" value="1"/>
</dbReference>
<dbReference type="SUPFAM" id="SSF53850">
    <property type="entry name" value="Periplasmic binding protein-like II"/>
    <property type="match status" value="1"/>
</dbReference>
<name>A0A239IB88_9ACTN</name>
<dbReference type="SUPFAM" id="SSF46785">
    <property type="entry name" value="Winged helix' DNA-binding domain"/>
    <property type="match status" value="1"/>
</dbReference>
<dbReference type="PRINTS" id="PR00039">
    <property type="entry name" value="HTHLYSR"/>
</dbReference>
<dbReference type="InterPro" id="IPR036388">
    <property type="entry name" value="WH-like_DNA-bd_sf"/>
</dbReference>
<dbReference type="Proteomes" id="UP000198280">
    <property type="component" value="Unassembled WGS sequence"/>
</dbReference>
<keyword evidence="2" id="KW-0805">Transcription regulation</keyword>
<dbReference type="GO" id="GO:0003700">
    <property type="term" value="F:DNA-binding transcription factor activity"/>
    <property type="evidence" value="ECO:0007669"/>
    <property type="project" value="InterPro"/>
</dbReference>
<dbReference type="RefSeq" id="WP_089225488.1">
    <property type="nucleotide sequence ID" value="NZ_FZOF01000010.1"/>
</dbReference>
<dbReference type="GO" id="GO:0003677">
    <property type="term" value="F:DNA binding"/>
    <property type="evidence" value="ECO:0007669"/>
    <property type="project" value="UniProtKB-KW"/>
</dbReference>
<dbReference type="OrthoDB" id="79118at2"/>
<dbReference type="InterPro" id="IPR000847">
    <property type="entry name" value="LysR_HTH_N"/>
</dbReference>
<keyword evidence="3 6" id="KW-0238">DNA-binding</keyword>
<evidence type="ECO:0000313" key="6">
    <source>
        <dbReference type="EMBL" id="SNS89654.1"/>
    </source>
</evidence>
<sequence length="304" mass="33194">MELRQLRYFVAVAEELNFGRAAERLLIAGPSLSQQIKALERDLGVRLFDRDRRSVSLTPAGSTLLPHVRALLDRADDVGRRAKQLAGSEAVRLGYANWLPSDLAARASAVARLHVDAWIAPSHTQAARVADGSLDLAVCWVRTEDLQRQGLRSRLLGADLLYAVSTGDDTSPVRAEDTAVLLDDDSTSWLSWNLYAERLAADTGARAVRISDGGVTGSGFFDHVRRCRGPVVNCPKGQTAPLPPDLVKRPVLGPEVYWTWSLVWRADEVSGTVLAVVDALTEGVGDLGIHRSDVWLPDGDPYKR</sequence>
<dbReference type="PROSITE" id="PS50931">
    <property type="entry name" value="HTH_LYSR"/>
    <property type="match status" value="1"/>
</dbReference>
<proteinExistence type="inferred from homology"/>